<evidence type="ECO:0000256" key="1">
    <source>
        <dbReference type="SAM" id="Coils"/>
    </source>
</evidence>
<feature type="coiled-coil region" evidence="1">
    <location>
        <begin position="587"/>
        <end position="741"/>
    </location>
</feature>
<protein>
    <submittedName>
        <fullName evidence="5">Uncharacterized protein</fullName>
    </submittedName>
</protein>
<evidence type="ECO:0000313" key="6">
    <source>
        <dbReference type="Proteomes" id="UP000423525"/>
    </source>
</evidence>
<keyword evidence="3" id="KW-1133">Transmembrane helix</keyword>
<evidence type="ECO:0000256" key="2">
    <source>
        <dbReference type="SAM" id="MobiDB-lite"/>
    </source>
</evidence>
<dbReference type="PANTHER" id="PTHR13361">
    <property type="entry name" value="WW DOMAIN-BINDING PROTEIN 11"/>
    <property type="match status" value="1"/>
</dbReference>
<name>A0A6I8M9I7_9CORY</name>
<evidence type="ECO:0000313" key="5">
    <source>
        <dbReference type="EMBL" id="VZH84217.1"/>
    </source>
</evidence>
<feature type="compositionally biased region" description="Pro residues" evidence="2">
    <location>
        <begin position="158"/>
        <end position="170"/>
    </location>
</feature>
<sequence>MRKLPTAVISLVAAASVLPTNVVAAEEAEPHTTDATTSGAAEAPAAETTALTVAAGASASEGATESASAPSGLTGTDPLPLAGTNGAPPAPPAPPLPAPKGPRSETSASDIPAPPPLPSVAQPTENSVPPAPPLPGAPESASIPPPPPLPGATGNSVTPPPAPPLPPTRPEVPNGLPKVEEKPIVARYPEHEKAAQRLPVIPVVEERSVLEDEFIENDRVVGQLHKNRLEAHEKLVKRQERMARLQIPVLDADKDFFDKRKGQIKDLRDLNRSIYWANLTGNQYYYQHVNDLIQKITKNHDELLKLDEVVNKETKAFNHGRDNFKLQVHTFKQANKLYQDVLENAAEERNDNVFAMPVLKELDKDAAEFMSKRENLKKLDDERHELFKALNAKFAELAPVHTPAEEALQKHLDSHAKYRIYKEHRLEVNRIIADIENGVDKEHADRLEAIKAYSQLLDAFIAREKVGYDKLRKEAVDSRAKFKTVNSNLHEQGKKLMEVEKQFQSELKAALRSARFAVDDLPGLTPEQKGMIEHDPALKELYSQMLSAHSAFKGAQTSVTDAENPAEEALAKYADALVAHEENKALLKRMEEAIAQEDGEKKAAKITRVLAIRSFTLQMFVRPEEQRKVGAAQDAFKAAEHKLAEAKKTGKQNDIAAAQKEVEEKKAAYEAAEEAWKEFEKIAEKAKDDIDNANLTLNATISPEEYISLIKRHLKEKEDLLKKITDDKDQATGTLDGAEKDFDVKKASFEGARQRLLEALKSGKPVETGNVSTGSGSTVGNDGTSSNSFINRLWAGVEGSSSSAFNGFGSMSSFAPILFVPLAQFISSLPFVPSMSSLTFQAATPVNSSVVAQQQAVIPHAVAHGNAASTVVRAAAVDNTVSGDAEKQETNAPQTRAFEVNQGGTETKSSGTTLAADVTQADIQNNAQNARTNSSLFIMTIICALLVGGLLSAGIARRAK</sequence>
<keyword evidence="3" id="KW-0472">Membrane</keyword>
<keyword evidence="4" id="KW-0732">Signal</keyword>
<organism evidence="5 6">
    <name type="scientific">Corynebacterium rouxii</name>
    <dbReference type="NCBI Taxonomy" id="2719119"/>
    <lineage>
        <taxon>Bacteria</taxon>
        <taxon>Bacillati</taxon>
        <taxon>Actinomycetota</taxon>
        <taxon>Actinomycetes</taxon>
        <taxon>Mycobacteriales</taxon>
        <taxon>Corynebacteriaceae</taxon>
        <taxon>Corynebacterium</taxon>
    </lineage>
</organism>
<feature type="signal peptide" evidence="4">
    <location>
        <begin position="1"/>
        <end position="24"/>
    </location>
</feature>
<reference evidence="5 6" key="1">
    <citation type="submission" date="2019-11" db="EMBL/GenBank/DDBJ databases">
        <authorList>
            <person name="Brisse S."/>
        </authorList>
    </citation>
    <scope>NUCLEOTIDE SEQUENCE [LARGE SCALE GENOMIC DNA]</scope>
    <source>
        <strain evidence="5">FRC0190</strain>
    </source>
</reference>
<dbReference type="KEGG" id="crf:FRC0190_00253"/>
<feature type="transmembrane region" description="Helical" evidence="3">
    <location>
        <begin position="936"/>
        <end position="956"/>
    </location>
</feature>
<gene>
    <name evidence="5" type="ORF">FRC0190_00253</name>
</gene>
<keyword evidence="3" id="KW-0812">Transmembrane</keyword>
<keyword evidence="1" id="KW-0175">Coiled coil</keyword>
<dbReference type="AlphaFoldDB" id="A0A6I8M9I7"/>
<feature type="region of interest" description="Disordered" evidence="2">
    <location>
        <begin position="28"/>
        <end position="176"/>
    </location>
</feature>
<feature type="compositionally biased region" description="Low complexity" evidence="2">
    <location>
        <begin position="35"/>
        <end position="87"/>
    </location>
</feature>
<dbReference type="Proteomes" id="UP000423525">
    <property type="component" value="Chromosome"/>
</dbReference>
<evidence type="ECO:0000256" key="3">
    <source>
        <dbReference type="SAM" id="Phobius"/>
    </source>
</evidence>
<dbReference type="PANTHER" id="PTHR13361:SF1">
    <property type="entry name" value="WW DOMAIN-BINDING PROTEIN 11"/>
    <property type="match status" value="1"/>
</dbReference>
<evidence type="ECO:0000256" key="4">
    <source>
        <dbReference type="SAM" id="SignalP"/>
    </source>
</evidence>
<proteinExistence type="predicted"/>
<feature type="compositionally biased region" description="Pro residues" evidence="2">
    <location>
        <begin position="88"/>
        <end position="100"/>
    </location>
</feature>
<accession>A0A6I8M9I7</accession>
<feature type="chain" id="PRO_5026358004" evidence="4">
    <location>
        <begin position="25"/>
        <end position="960"/>
    </location>
</feature>
<dbReference type="EMBL" id="LR738855">
    <property type="protein sequence ID" value="VZH84217.1"/>
    <property type="molecule type" value="Genomic_DNA"/>
</dbReference>